<sequence length="523" mass="60215">MAPLFRLIKDVDRNSRHALKLRVVRIISRSGYDKKDNKSSLEIVFHDQEGGRMTGIVKKMNVKLFESRLTEGRVYGIRNYYVENNSGNFRTSLAKFKIVFNAKTMLAKFPDEHFFPDFMFDFRPFSTLVDINNVDETLLFDVIGKVNEIHNPQDKEFSGKRARLIEIILEDLSGHQISCTLWGSYVDQILTFESNLTADPPVLILQMCRAKIYRDKVTLSNSFEVTQIHTRGLDIEKFSSQIKKDDSEVTKSISRGSLNMSKIEMDDLADGKLIFYPVDNFYTVDEACSFWICSIISSFIGDWWYLACTRCQRKLREADADFFCDGCRKPYKSGIYRYKLQLEVLDSTANASLLCWDREAEKLIGKSCHELRTEMLQNPIEFIDIPDQLARLIDQTVLFKVNVKEYQIHNDSSIFNVSRLVTDPVVVAKYNKWTLENESESDFLTLMMREENGQGMDSEDEVTTPVKKADLTKFDSDNSSMRRLMFDEECVGSTSGNTKRVFAKAGKRTLADDEDEPAMDTVD</sequence>
<evidence type="ECO:0000256" key="4">
    <source>
        <dbReference type="ARBA" id="ARBA00022833"/>
    </source>
</evidence>
<feature type="domain" description="Replication protein A 70 kDa DNA-binding subunit B/D first OB fold" evidence="6">
    <location>
        <begin position="21"/>
        <end position="108"/>
    </location>
</feature>
<evidence type="ECO:0000313" key="10">
    <source>
        <dbReference type="EMBL" id="KAL3645701.1"/>
    </source>
</evidence>
<reference evidence="8 11" key="1">
    <citation type="journal article" date="2024" name="IScience">
        <title>Strigolactones Initiate the Formation of Haustorium-like Structures in Castilleja.</title>
        <authorList>
            <person name="Buerger M."/>
            <person name="Peterson D."/>
            <person name="Chory J."/>
        </authorList>
    </citation>
    <scope>NUCLEOTIDE SEQUENCE</scope>
    <source>
        <strain evidence="8">Tecolote</strain>
        <tissue evidence="8">Flower</tissue>
    </source>
</reference>
<keyword evidence="5" id="KW-0238">DNA-binding</keyword>
<dbReference type="GO" id="GO:0008270">
    <property type="term" value="F:zinc ion binding"/>
    <property type="evidence" value="ECO:0007669"/>
    <property type="project" value="UniProtKB-KW"/>
</dbReference>
<comment type="caution">
    <text evidence="8">The sequence shown here is derived from an EMBL/GenBank/DDBJ whole genome shotgun (WGS) entry which is preliminary data.</text>
</comment>
<dbReference type="GO" id="GO:0003677">
    <property type="term" value="F:DNA binding"/>
    <property type="evidence" value="ECO:0007669"/>
    <property type="project" value="UniProtKB-KW"/>
</dbReference>
<evidence type="ECO:0000256" key="1">
    <source>
        <dbReference type="ARBA" id="ARBA00005690"/>
    </source>
</evidence>
<evidence type="ECO:0000259" key="7">
    <source>
        <dbReference type="Pfam" id="PF08646"/>
    </source>
</evidence>
<evidence type="ECO:0000256" key="2">
    <source>
        <dbReference type="ARBA" id="ARBA00022723"/>
    </source>
</evidence>
<proteinExistence type="inferred from homology"/>
<dbReference type="CDD" id="cd04476">
    <property type="entry name" value="RPA1_DBD_C"/>
    <property type="match status" value="1"/>
</dbReference>
<evidence type="ECO:0000313" key="8">
    <source>
        <dbReference type="EMBL" id="KAL3625696.1"/>
    </source>
</evidence>
<organism evidence="8 11">
    <name type="scientific">Castilleja foliolosa</name>
    <dbReference type="NCBI Taxonomy" id="1961234"/>
    <lineage>
        <taxon>Eukaryota</taxon>
        <taxon>Viridiplantae</taxon>
        <taxon>Streptophyta</taxon>
        <taxon>Embryophyta</taxon>
        <taxon>Tracheophyta</taxon>
        <taxon>Spermatophyta</taxon>
        <taxon>Magnoliopsida</taxon>
        <taxon>eudicotyledons</taxon>
        <taxon>Gunneridae</taxon>
        <taxon>Pentapetalae</taxon>
        <taxon>asterids</taxon>
        <taxon>lamiids</taxon>
        <taxon>Lamiales</taxon>
        <taxon>Orobanchaceae</taxon>
        <taxon>Pedicularideae</taxon>
        <taxon>Castillejinae</taxon>
        <taxon>Castilleja</taxon>
    </lineage>
</organism>
<dbReference type="Pfam" id="PF02721">
    <property type="entry name" value="DUF223"/>
    <property type="match status" value="1"/>
</dbReference>
<dbReference type="InterPro" id="IPR003871">
    <property type="entry name" value="RFA1B/D_OB_1st"/>
</dbReference>
<comment type="similarity">
    <text evidence="1">Belongs to the replication factor A protein 1 family.</text>
</comment>
<dbReference type="Pfam" id="PF08646">
    <property type="entry name" value="Rep_fac-A_C"/>
    <property type="match status" value="1"/>
</dbReference>
<evidence type="ECO:0000256" key="3">
    <source>
        <dbReference type="ARBA" id="ARBA00022771"/>
    </source>
</evidence>
<dbReference type="Proteomes" id="UP001632038">
    <property type="component" value="Unassembled WGS sequence"/>
</dbReference>
<dbReference type="EMBL" id="JAVIJP010000048">
    <property type="protein sequence ID" value="KAL3625797.1"/>
    <property type="molecule type" value="Genomic_DNA"/>
</dbReference>
<keyword evidence="3" id="KW-0863">Zinc-finger</keyword>
<dbReference type="EMBL" id="JAVIJP010000013">
    <property type="protein sequence ID" value="KAL3645701.1"/>
    <property type="molecule type" value="Genomic_DNA"/>
</dbReference>
<keyword evidence="4" id="KW-0862">Zinc</keyword>
<feature type="domain" description="Replication factor A C-terminal" evidence="7">
    <location>
        <begin position="302"/>
        <end position="428"/>
    </location>
</feature>
<name>A0ABD3C8N0_9LAMI</name>
<keyword evidence="11" id="KW-1185">Reference proteome</keyword>
<evidence type="ECO:0000259" key="6">
    <source>
        <dbReference type="Pfam" id="PF02721"/>
    </source>
</evidence>
<evidence type="ECO:0000313" key="9">
    <source>
        <dbReference type="EMBL" id="KAL3625797.1"/>
    </source>
</evidence>
<dbReference type="CDD" id="cd04480">
    <property type="entry name" value="RPA1_DBD_A_like"/>
    <property type="match status" value="1"/>
</dbReference>
<dbReference type="InterPro" id="IPR012340">
    <property type="entry name" value="NA-bd_OB-fold"/>
</dbReference>
<accession>A0ABD3C8N0</accession>
<dbReference type="PANTHER" id="PTHR47165:SF4">
    <property type="entry name" value="OS03G0429900 PROTEIN"/>
    <property type="match status" value="1"/>
</dbReference>
<dbReference type="CDD" id="cd04481">
    <property type="entry name" value="RPA1_DBD_B_like"/>
    <property type="match status" value="1"/>
</dbReference>
<dbReference type="PANTHER" id="PTHR47165">
    <property type="entry name" value="OS03G0429900 PROTEIN"/>
    <property type="match status" value="1"/>
</dbReference>
<keyword evidence="2" id="KW-0479">Metal-binding</keyword>
<dbReference type="SUPFAM" id="SSF50249">
    <property type="entry name" value="Nucleic acid-binding proteins"/>
    <property type="match status" value="3"/>
</dbReference>
<dbReference type="EMBL" id="JAVIJP010000048">
    <property type="protein sequence ID" value="KAL3625696.1"/>
    <property type="molecule type" value="Genomic_DNA"/>
</dbReference>
<reference evidence="8" key="2">
    <citation type="submission" date="2024-11" db="EMBL/GenBank/DDBJ databases">
        <authorList>
            <person name="Burger M."/>
            <person name="Chory J."/>
        </authorList>
    </citation>
    <scope>NUCLEOTIDE SEQUENCE</scope>
    <source>
        <strain evidence="8">Tecolote</strain>
        <tissue evidence="8">Flower</tissue>
    </source>
</reference>
<dbReference type="Gene3D" id="2.40.50.140">
    <property type="entry name" value="Nucleic acid-binding proteins"/>
    <property type="match status" value="3"/>
</dbReference>
<gene>
    <name evidence="10" type="ORF">CASFOL_010881</name>
    <name evidence="8" type="ORF">CASFOL_030225</name>
    <name evidence="9" type="ORF">CASFOL_030326</name>
</gene>
<evidence type="ECO:0000313" key="11">
    <source>
        <dbReference type="Proteomes" id="UP001632038"/>
    </source>
</evidence>
<dbReference type="AlphaFoldDB" id="A0ABD3C8N0"/>
<protein>
    <submittedName>
        <fullName evidence="8">Uncharacterized protein</fullName>
    </submittedName>
</protein>
<dbReference type="InterPro" id="IPR013955">
    <property type="entry name" value="Rep_factor-A_C"/>
</dbReference>
<dbReference type="InterPro" id="IPR047192">
    <property type="entry name" value="Euk_RPA1_DBD_C"/>
</dbReference>
<evidence type="ECO:0000256" key="5">
    <source>
        <dbReference type="ARBA" id="ARBA00023125"/>
    </source>
</evidence>